<evidence type="ECO:0000313" key="7">
    <source>
        <dbReference type="Proteomes" id="UP001302602"/>
    </source>
</evidence>
<reference evidence="6" key="1">
    <citation type="journal article" date="2023" name="Mol. Phylogenet. Evol.">
        <title>Genome-scale phylogeny and comparative genomics of the fungal order Sordariales.</title>
        <authorList>
            <person name="Hensen N."/>
            <person name="Bonometti L."/>
            <person name="Westerberg I."/>
            <person name="Brannstrom I.O."/>
            <person name="Guillou S."/>
            <person name="Cros-Aarteil S."/>
            <person name="Calhoun S."/>
            <person name="Haridas S."/>
            <person name="Kuo A."/>
            <person name="Mondo S."/>
            <person name="Pangilinan J."/>
            <person name="Riley R."/>
            <person name="LaButti K."/>
            <person name="Andreopoulos B."/>
            <person name="Lipzen A."/>
            <person name="Chen C."/>
            <person name="Yan M."/>
            <person name="Daum C."/>
            <person name="Ng V."/>
            <person name="Clum A."/>
            <person name="Steindorff A."/>
            <person name="Ohm R.A."/>
            <person name="Martin F."/>
            <person name="Silar P."/>
            <person name="Natvig D.O."/>
            <person name="Lalanne C."/>
            <person name="Gautier V."/>
            <person name="Ament-Velasquez S.L."/>
            <person name="Kruys A."/>
            <person name="Hutchinson M.I."/>
            <person name="Powell A.J."/>
            <person name="Barry K."/>
            <person name="Miller A.N."/>
            <person name="Grigoriev I.V."/>
            <person name="Debuchy R."/>
            <person name="Gladieux P."/>
            <person name="Hiltunen Thoren M."/>
            <person name="Johannesson H."/>
        </authorList>
    </citation>
    <scope>NUCLEOTIDE SEQUENCE</scope>
    <source>
        <strain evidence="6">CBS 731.68</strain>
    </source>
</reference>
<evidence type="ECO:0000256" key="3">
    <source>
        <dbReference type="ARBA" id="ARBA00022833"/>
    </source>
</evidence>
<evidence type="ECO:0000259" key="5">
    <source>
        <dbReference type="PROSITE" id="PS50865"/>
    </source>
</evidence>
<reference evidence="6" key="2">
    <citation type="submission" date="2023-05" db="EMBL/GenBank/DDBJ databases">
        <authorList>
            <consortium name="Lawrence Berkeley National Laboratory"/>
            <person name="Steindorff A."/>
            <person name="Hensen N."/>
            <person name="Bonometti L."/>
            <person name="Westerberg I."/>
            <person name="Brannstrom I.O."/>
            <person name="Guillou S."/>
            <person name="Cros-Aarteil S."/>
            <person name="Calhoun S."/>
            <person name="Haridas S."/>
            <person name="Kuo A."/>
            <person name="Mondo S."/>
            <person name="Pangilinan J."/>
            <person name="Riley R."/>
            <person name="Labutti K."/>
            <person name="Andreopoulos B."/>
            <person name="Lipzen A."/>
            <person name="Chen C."/>
            <person name="Yanf M."/>
            <person name="Daum C."/>
            <person name="Ng V."/>
            <person name="Clum A."/>
            <person name="Ohm R."/>
            <person name="Martin F."/>
            <person name="Silar P."/>
            <person name="Natvig D."/>
            <person name="Lalanne C."/>
            <person name="Gautier V."/>
            <person name="Ament-Velasquez S.L."/>
            <person name="Kruys A."/>
            <person name="Hutchinson M.I."/>
            <person name="Powell A.J."/>
            <person name="Barry K."/>
            <person name="Miller A.N."/>
            <person name="Grigoriev I.V."/>
            <person name="Debuchy R."/>
            <person name="Gladieux P."/>
            <person name="Thoren M.H."/>
            <person name="Johannesson H."/>
        </authorList>
    </citation>
    <scope>NUCLEOTIDE SEQUENCE</scope>
    <source>
        <strain evidence="6">CBS 731.68</strain>
    </source>
</reference>
<feature type="domain" description="MYND-type" evidence="5">
    <location>
        <begin position="37"/>
        <end position="87"/>
    </location>
</feature>
<sequence length="105" mass="11765">MGSGLFATAAIDAGQEIYNLNPIFKTLDAGPGHESFCHYCSEDAQDVLGKDSKPVAQTKACTGCDVARFCSKKCRKQAWTLFHRDERRILERVPKCQLRPCWRTA</sequence>
<evidence type="ECO:0000256" key="4">
    <source>
        <dbReference type="PROSITE-ProRule" id="PRU00134"/>
    </source>
</evidence>
<dbReference type="AlphaFoldDB" id="A0AAN6TVV2"/>
<dbReference type="PROSITE" id="PS50865">
    <property type="entry name" value="ZF_MYND_2"/>
    <property type="match status" value="1"/>
</dbReference>
<accession>A0AAN6TVV2</accession>
<dbReference type="GeneID" id="87833261"/>
<dbReference type="Gene3D" id="6.10.140.2220">
    <property type="match status" value="1"/>
</dbReference>
<keyword evidence="7" id="KW-1185">Reference proteome</keyword>
<comment type="caution">
    <text evidence="6">The sequence shown here is derived from an EMBL/GenBank/DDBJ whole genome shotgun (WGS) entry which is preliminary data.</text>
</comment>
<keyword evidence="2 4" id="KW-0863">Zinc-finger</keyword>
<evidence type="ECO:0000256" key="1">
    <source>
        <dbReference type="ARBA" id="ARBA00022723"/>
    </source>
</evidence>
<dbReference type="Gene3D" id="2.170.270.10">
    <property type="entry name" value="SET domain"/>
    <property type="match status" value="1"/>
</dbReference>
<dbReference type="RefSeq" id="XP_062645225.1">
    <property type="nucleotide sequence ID" value="XM_062796493.1"/>
</dbReference>
<keyword evidence="1" id="KW-0479">Metal-binding</keyword>
<name>A0AAN6TVV2_9PEZI</name>
<protein>
    <recommendedName>
        <fullName evidence="5">MYND-type domain-containing protein</fullName>
    </recommendedName>
</protein>
<evidence type="ECO:0000256" key="2">
    <source>
        <dbReference type="ARBA" id="ARBA00022771"/>
    </source>
</evidence>
<evidence type="ECO:0000313" key="6">
    <source>
        <dbReference type="EMBL" id="KAK4121454.1"/>
    </source>
</evidence>
<dbReference type="SUPFAM" id="SSF144232">
    <property type="entry name" value="HIT/MYND zinc finger-like"/>
    <property type="match status" value="1"/>
</dbReference>
<dbReference type="Pfam" id="PF01753">
    <property type="entry name" value="zf-MYND"/>
    <property type="match status" value="1"/>
</dbReference>
<dbReference type="GO" id="GO:0008270">
    <property type="term" value="F:zinc ion binding"/>
    <property type="evidence" value="ECO:0007669"/>
    <property type="project" value="UniProtKB-KW"/>
</dbReference>
<dbReference type="InterPro" id="IPR002893">
    <property type="entry name" value="Znf_MYND"/>
</dbReference>
<dbReference type="EMBL" id="MU853233">
    <property type="protein sequence ID" value="KAK4121454.1"/>
    <property type="molecule type" value="Genomic_DNA"/>
</dbReference>
<dbReference type="Proteomes" id="UP001302602">
    <property type="component" value="Unassembled WGS sequence"/>
</dbReference>
<proteinExistence type="predicted"/>
<organism evidence="6 7">
    <name type="scientific">Parathielavia appendiculata</name>
    <dbReference type="NCBI Taxonomy" id="2587402"/>
    <lineage>
        <taxon>Eukaryota</taxon>
        <taxon>Fungi</taxon>
        <taxon>Dikarya</taxon>
        <taxon>Ascomycota</taxon>
        <taxon>Pezizomycotina</taxon>
        <taxon>Sordariomycetes</taxon>
        <taxon>Sordariomycetidae</taxon>
        <taxon>Sordariales</taxon>
        <taxon>Chaetomiaceae</taxon>
        <taxon>Parathielavia</taxon>
    </lineage>
</organism>
<dbReference type="InterPro" id="IPR046341">
    <property type="entry name" value="SET_dom_sf"/>
</dbReference>
<gene>
    <name evidence="6" type="ORF">N657DRAFT_682549</name>
</gene>
<keyword evidence="3" id="KW-0862">Zinc</keyword>